<dbReference type="EMBL" id="KL198105">
    <property type="protein sequence ID" value="KDQ07537.1"/>
    <property type="molecule type" value="Genomic_DNA"/>
</dbReference>
<evidence type="ECO:0000313" key="3">
    <source>
        <dbReference type="EMBL" id="KDQ07537.1"/>
    </source>
</evidence>
<keyword evidence="2" id="KW-0812">Transmembrane</keyword>
<keyword evidence="2" id="KW-1133">Transmembrane helix</keyword>
<dbReference type="InParanoid" id="A0A067M6M7"/>
<organism evidence="3 4">
    <name type="scientific">Botryobasidium botryosum (strain FD-172 SS1)</name>
    <dbReference type="NCBI Taxonomy" id="930990"/>
    <lineage>
        <taxon>Eukaryota</taxon>
        <taxon>Fungi</taxon>
        <taxon>Dikarya</taxon>
        <taxon>Basidiomycota</taxon>
        <taxon>Agaricomycotina</taxon>
        <taxon>Agaricomycetes</taxon>
        <taxon>Cantharellales</taxon>
        <taxon>Botryobasidiaceae</taxon>
        <taxon>Botryobasidium</taxon>
    </lineage>
</organism>
<keyword evidence="4" id="KW-1185">Reference proteome</keyword>
<feature type="compositionally biased region" description="Basic and acidic residues" evidence="1">
    <location>
        <begin position="23"/>
        <end position="33"/>
    </location>
</feature>
<dbReference type="AlphaFoldDB" id="A0A067M6M7"/>
<evidence type="ECO:0000256" key="1">
    <source>
        <dbReference type="SAM" id="MobiDB-lite"/>
    </source>
</evidence>
<feature type="transmembrane region" description="Helical" evidence="2">
    <location>
        <begin position="110"/>
        <end position="133"/>
    </location>
</feature>
<accession>A0A067M6M7</accession>
<feature type="compositionally biased region" description="Low complexity" evidence="1">
    <location>
        <begin position="1"/>
        <end position="14"/>
    </location>
</feature>
<gene>
    <name evidence="3" type="ORF">BOTBODRAFT_38736</name>
</gene>
<dbReference type="HOGENOM" id="CLU_1864804_0_0_1"/>
<dbReference type="Proteomes" id="UP000027195">
    <property type="component" value="Unassembled WGS sequence"/>
</dbReference>
<evidence type="ECO:0000256" key="2">
    <source>
        <dbReference type="SAM" id="Phobius"/>
    </source>
</evidence>
<proteinExistence type="predicted"/>
<name>A0A067M6M7_BOTB1</name>
<feature type="region of interest" description="Disordered" evidence="1">
    <location>
        <begin position="1"/>
        <end position="96"/>
    </location>
</feature>
<sequence length="137" mass="14595">MTSRRSSVSSSVSSDLNVYTTLHTHDEDPHDYPPPKAATPDPLRQGTKTSRRSESDLRRSSRMSYDSLREGDDVDLEWTDGSNGSARAAGAGNAPDASVTIIDPLSRPEVICMTLSAAAVVVLGAAAVVLTVWKVPL</sequence>
<feature type="compositionally biased region" description="Low complexity" evidence="1">
    <location>
        <begin position="81"/>
        <end position="94"/>
    </location>
</feature>
<keyword evidence="2" id="KW-0472">Membrane</keyword>
<protein>
    <submittedName>
        <fullName evidence="3">Uncharacterized protein</fullName>
    </submittedName>
</protein>
<reference evidence="4" key="1">
    <citation type="journal article" date="2014" name="Proc. Natl. Acad. Sci. U.S.A.">
        <title>Extensive sampling of basidiomycete genomes demonstrates inadequacy of the white-rot/brown-rot paradigm for wood decay fungi.</title>
        <authorList>
            <person name="Riley R."/>
            <person name="Salamov A.A."/>
            <person name="Brown D.W."/>
            <person name="Nagy L.G."/>
            <person name="Floudas D."/>
            <person name="Held B.W."/>
            <person name="Levasseur A."/>
            <person name="Lombard V."/>
            <person name="Morin E."/>
            <person name="Otillar R."/>
            <person name="Lindquist E.A."/>
            <person name="Sun H."/>
            <person name="LaButti K.M."/>
            <person name="Schmutz J."/>
            <person name="Jabbour D."/>
            <person name="Luo H."/>
            <person name="Baker S.E."/>
            <person name="Pisabarro A.G."/>
            <person name="Walton J.D."/>
            <person name="Blanchette R.A."/>
            <person name="Henrissat B."/>
            <person name="Martin F."/>
            <person name="Cullen D."/>
            <person name="Hibbett D.S."/>
            <person name="Grigoriev I.V."/>
        </authorList>
    </citation>
    <scope>NUCLEOTIDE SEQUENCE [LARGE SCALE GENOMIC DNA]</scope>
    <source>
        <strain evidence="4">FD-172 SS1</strain>
    </source>
</reference>
<evidence type="ECO:0000313" key="4">
    <source>
        <dbReference type="Proteomes" id="UP000027195"/>
    </source>
</evidence>